<reference evidence="1 2" key="1">
    <citation type="submission" date="2015-01" db="EMBL/GenBank/DDBJ databases">
        <title>Evolution of Trichinella species and genotypes.</title>
        <authorList>
            <person name="Korhonen P.K."/>
            <person name="Edoardo P."/>
            <person name="Giuseppe L.R."/>
            <person name="Gasser R.B."/>
        </authorList>
    </citation>
    <scope>NUCLEOTIDE SEQUENCE [LARGE SCALE GENOMIC DNA]</scope>
    <source>
        <strain evidence="1">ISS1980</strain>
    </source>
</reference>
<sequence>MKLPTVKPEQEEEKLFQKLNKMIRSALLTADRPISTNSNSSNGMEIIADNICKHIHAMLASDHSSVPKSLDVTFTSLVLHTSVIVVSFIYEI</sequence>
<dbReference type="Proteomes" id="UP000054843">
    <property type="component" value="Unassembled WGS sequence"/>
</dbReference>
<accession>A0A0V1N5Q7</accession>
<organism evidence="1 2">
    <name type="scientific">Trichinella papuae</name>
    <dbReference type="NCBI Taxonomy" id="268474"/>
    <lineage>
        <taxon>Eukaryota</taxon>
        <taxon>Metazoa</taxon>
        <taxon>Ecdysozoa</taxon>
        <taxon>Nematoda</taxon>
        <taxon>Enoplea</taxon>
        <taxon>Dorylaimia</taxon>
        <taxon>Trichinellida</taxon>
        <taxon>Trichinellidae</taxon>
        <taxon>Trichinella</taxon>
    </lineage>
</organism>
<evidence type="ECO:0000313" key="1">
    <source>
        <dbReference type="EMBL" id="KRZ79290.1"/>
    </source>
</evidence>
<dbReference type="AlphaFoldDB" id="A0A0V1N5Q7"/>
<dbReference type="EMBL" id="JYDO01000007">
    <property type="protein sequence ID" value="KRZ79290.1"/>
    <property type="molecule type" value="Genomic_DNA"/>
</dbReference>
<keyword evidence="2" id="KW-1185">Reference proteome</keyword>
<protein>
    <submittedName>
        <fullName evidence="1">Uncharacterized protein</fullName>
    </submittedName>
</protein>
<evidence type="ECO:0000313" key="2">
    <source>
        <dbReference type="Proteomes" id="UP000054843"/>
    </source>
</evidence>
<gene>
    <name evidence="1" type="ORF">T10_3783</name>
</gene>
<proteinExistence type="predicted"/>
<name>A0A0V1N5Q7_9BILA</name>
<comment type="caution">
    <text evidence="1">The sequence shown here is derived from an EMBL/GenBank/DDBJ whole genome shotgun (WGS) entry which is preliminary data.</text>
</comment>